<gene>
    <name evidence="2" type="ORF">CK203_015948</name>
</gene>
<comment type="caution">
    <text evidence="2">The sequence shown here is derived from an EMBL/GenBank/DDBJ whole genome shotgun (WGS) entry which is preliminary data.</text>
</comment>
<evidence type="ECO:0000313" key="2">
    <source>
        <dbReference type="EMBL" id="RVX11589.1"/>
    </source>
</evidence>
<dbReference type="AlphaFoldDB" id="A0A438JRL7"/>
<reference evidence="2 3" key="1">
    <citation type="journal article" date="2018" name="PLoS Genet.">
        <title>Population sequencing reveals clonal diversity and ancestral inbreeding in the grapevine cultivar Chardonnay.</title>
        <authorList>
            <person name="Roach M.J."/>
            <person name="Johnson D.L."/>
            <person name="Bohlmann J."/>
            <person name="van Vuuren H.J."/>
            <person name="Jones S.J."/>
            <person name="Pretorius I.S."/>
            <person name="Schmidt S.A."/>
            <person name="Borneman A.R."/>
        </authorList>
    </citation>
    <scope>NUCLEOTIDE SEQUENCE [LARGE SCALE GENOMIC DNA]</scope>
    <source>
        <strain evidence="3">cv. Chardonnay</strain>
        <tissue evidence="2">Leaf</tissue>
    </source>
</reference>
<name>A0A438JRL7_VITVI</name>
<evidence type="ECO:0000313" key="3">
    <source>
        <dbReference type="Proteomes" id="UP000288805"/>
    </source>
</evidence>
<feature type="compositionally biased region" description="Basic and acidic residues" evidence="1">
    <location>
        <begin position="15"/>
        <end position="31"/>
    </location>
</feature>
<protein>
    <submittedName>
        <fullName evidence="2">Uncharacterized protein</fullName>
    </submittedName>
</protein>
<dbReference type="Proteomes" id="UP000288805">
    <property type="component" value="Unassembled WGS sequence"/>
</dbReference>
<proteinExistence type="predicted"/>
<dbReference type="EMBL" id="QGNW01000030">
    <property type="protein sequence ID" value="RVX11589.1"/>
    <property type="molecule type" value="Genomic_DNA"/>
</dbReference>
<sequence>MKDLPFYEVSHLADNEAKQAHLDTRGEKTPKGDSTPSPWFHFPSGFKSYPRPGKKKIIVWPQVQETVIKPDKTFGAE</sequence>
<evidence type="ECO:0000256" key="1">
    <source>
        <dbReference type="SAM" id="MobiDB-lite"/>
    </source>
</evidence>
<feature type="region of interest" description="Disordered" evidence="1">
    <location>
        <begin position="15"/>
        <end position="37"/>
    </location>
</feature>
<accession>A0A438JRL7</accession>
<organism evidence="2 3">
    <name type="scientific">Vitis vinifera</name>
    <name type="common">Grape</name>
    <dbReference type="NCBI Taxonomy" id="29760"/>
    <lineage>
        <taxon>Eukaryota</taxon>
        <taxon>Viridiplantae</taxon>
        <taxon>Streptophyta</taxon>
        <taxon>Embryophyta</taxon>
        <taxon>Tracheophyta</taxon>
        <taxon>Spermatophyta</taxon>
        <taxon>Magnoliopsida</taxon>
        <taxon>eudicotyledons</taxon>
        <taxon>Gunneridae</taxon>
        <taxon>Pentapetalae</taxon>
        <taxon>rosids</taxon>
        <taxon>Vitales</taxon>
        <taxon>Vitaceae</taxon>
        <taxon>Viteae</taxon>
        <taxon>Vitis</taxon>
    </lineage>
</organism>